<protein>
    <submittedName>
        <fullName evidence="1">Uncharacterized protein</fullName>
    </submittedName>
</protein>
<name>A0AAD3Y922_NEPGR</name>
<evidence type="ECO:0000313" key="1">
    <source>
        <dbReference type="EMBL" id="GMH31756.1"/>
    </source>
</evidence>
<dbReference type="AlphaFoldDB" id="A0AAD3Y922"/>
<accession>A0AAD3Y922</accession>
<keyword evidence="2" id="KW-1185">Reference proteome</keyword>
<sequence>MWGVLSQSMCHLQSSVGFLYPTWSEDCYHFWYANAGVPDRIHCRDGICPALDLSRWVSPNGAGWMTRWSFAELNFFSWVNNFWSTSQPVPLAEFSSRCRYGEFCPESADCMAKGMSGLGVYHSYLENAIWVSGIFEMSPQIGRDWFGSPSSPASSPLIRIIAKMLPSLPTFSSLPRGVDVDA</sequence>
<gene>
    <name evidence="1" type="ORF">Nepgr_033600</name>
</gene>
<proteinExistence type="predicted"/>
<dbReference type="EMBL" id="BSYO01000041">
    <property type="protein sequence ID" value="GMH31756.1"/>
    <property type="molecule type" value="Genomic_DNA"/>
</dbReference>
<comment type="caution">
    <text evidence="1">The sequence shown here is derived from an EMBL/GenBank/DDBJ whole genome shotgun (WGS) entry which is preliminary data.</text>
</comment>
<reference evidence="1" key="1">
    <citation type="submission" date="2023-05" db="EMBL/GenBank/DDBJ databases">
        <title>Nepenthes gracilis genome sequencing.</title>
        <authorList>
            <person name="Fukushima K."/>
        </authorList>
    </citation>
    <scope>NUCLEOTIDE SEQUENCE</scope>
    <source>
        <strain evidence="1">SING2019-196</strain>
    </source>
</reference>
<dbReference type="Proteomes" id="UP001279734">
    <property type="component" value="Unassembled WGS sequence"/>
</dbReference>
<evidence type="ECO:0000313" key="2">
    <source>
        <dbReference type="Proteomes" id="UP001279734"/>
    </source>
</evidence>
<organism evidence="1 2">
    <name type="scientific">Nepenthes gracilis</name>
    <name type="common">Slender pitcher plant</name>
    <dbReference type="NCBI Taxonomy" id="150966"/>
    <lineage>
        <taxon>Eukaryota</taxon>
        <taxon>Viridiplantae</taxon>
        <taxon>Streptophyta</taxon>
        <taxon>Embryophyta</taxon>
        <taxon>Tracheophyta</taxon>
        <taxon>Spermatophyta</taxon>
        <taxon>Magnoliopsida</taxon>
        <taxon>eudicotyledons</taxon>
        <taxon>Gunneridae</taxon>
        <taxon>Pentapetalae</taxon>
        <taxon>Caryophyllales</taxon>
        <taxon>Nepenthaceae</taxon>
        <taxon>Nepenthes</taxon>
    </lineage>
</organism>